<comment type="caution">
    <text evidence="19">The sequence shown here is derived from an EMBL/GenBank/DDBJ whole genome shotgun (WGS) entry which is preliminary data.</text>
</comment>
<evidence type="ECO:0000256" key="2">
    <source>
        <dbReference type="ARBA" id="ARBA00004245"/>
    </source>
</evidence>
<keyword evidence="10" id="KW-0324">Glycolysis</keyword>
<feature type="coiled-coil region" evidence="16">
    <location>
        <begin position="824"/>
        <end position="912"/>
    </location>
</feature>
<protein>
    <recommendedName>
        <fullName evidence="5">glyceraldehyde-3-phosphate dehydrogenase (phosphorylating)</fullName>
        <ecNumber evidence="5">1.2.1.12</ecNumber>
    </recommendedName>
    <alternativeName>
        <fullName evidence="13">Peptidyl-cysteine S-nitrosylase GAPDH</fullName>
    </alternativeName>
</protein>
<evidence type="ECO:0000256" key="17">
    <source>
        <dbReference type="SAM" id="MobiDB-lite"/>
    </source>
</evidence>
<evidence type="ECO:0000256" key="1">
    <source>
        <dbReference type="ARBA" id="ARBA00004123"/>
    </source>
</evidence>
<feature type="coiled-coil region" evidence="16">
    <location>
        <begin position="471"/>
        <end position="498"/>
    </location>
</feature>
<evidence type="ECO:0000256" key="9">
    <source>
        <dbReference type="ARBA" id="ARBA00022799"/>
    </source>
</evidence>
<feature type="region of interest" description="Disordered" evidence="17">
    <location>
        <begin position="1454"/>
        <end position="1477"/>
    </location>
</feature>
<keyword evidence="16" id="KW-0175">Coiled coil</keyword>
<evidence type="ECO:0000256" key="10">
    <source>
        <dbReference type="ARBA" id="ARBA00023152"/>
    </source>
</evidence>
<dbReference type="PANTHER" id="PTHR21616:SF2">
    <property type="entry name" value="CENTROSOME AND SPINDLE POLE-ASSOCIATED PROTEIN 1"/>
    <property type="match status" value="1"/>
</dbReference>
<dbReference type="GO" id="GO:0006096">
    <property type="term" value="P:glycolytic process"/>
    <property type="evidence" value="ECO:0007669"/>
    <property type="project" value="UniProtKB-KW"/>
</dbReference>
<evidence type="ECO:0000256" key="11">
    <source>
        <dbReference type="ARBA" id="ARBA00023212"/>
    </source>
</evidence>
<evidence type="ECO:0000256" key="7">
    <source>
        <dbReference type="ARBA" id="ARBA00022679"/>
    </source>
</evidence>
<comment type="subcellular location">
    <subcellularLocation>
        <location evidence="2">Cytoplasm</location>
        <location evidence="2">Cytoskeleton</location>
    </subcellularLocation>
    <subcellularLocation>
        <location evidence="3">Cytoplasm</location>
        <location evidence="3">Cytosol</location>
    </subcellularLocation>
    <subcellularLocation>
        <location evidence="1">Nucleus</location>
    </subcellularLocation>
</comment>
<dbReference type="GO" id="GO:0051287">
    <property type="term" value="F:NAD binding"/>
    <property type="evidence" value="ECO:0007669"/>
    <property type="project" value="InterPro"/>
</dbReference>
<evidence type="ECO:0000256" key="14">
    <source>
        <dbReference type="ARBA" id="ARBA00047698"/>
    </source>
</evidence>
<proteinExistence type="predicted"/>
<gene>
    <name evidence="19" type="ORF">J0S82_000534</name>
</gene>
<keyword evidence="8" id="KW-0053">Apoptosis</keyword>
<evidence type="ECO:0000256" key="15">
    <source>
        <dbReference type="ARBA" id="ARBA00048005"/>
    </source>
</evidence>
<evidence type="ECO:0000259" key="18">
    <source>
        <dbReference type="SMART" id="SM00846"/>
    </source>
</evidence>
<dbReference type="Gene3D" id="3.40.50.720">
    <property type="entry name" value="NAD(P)-binding Rossmann-like Domain"/>
    <property type="match status" value="1"/>
</dbReference>
<dbReference type="EC" id="1.2.1.12" evidence="5"/>
<evidence type="ECO:0000313" key="20">
    <source>
        <dbReference type="Proteomes" id="UP000700334"/>
    </source>
</evidence>
<dbReference type="SMART" id="SM00846">
    <property type="entry name" value="Gp_dh_N"/>
    <property type="match status" value="1"/>
</dbReference>
<dbReference type="InterPro" id="IPR058191">
    <property type="entry name" value="CSPP1_C"/>
</dbReference>
<keyword evidence="9" id="KW-0702">S-nitrosylation</keyword>
<dbReference type="GO" id="GO:0005634">
    <property type="term" value="C:nucleus"/>
    <property type="evidence" value="ECO:0007669"/>
    <property type="project" value="UniProtKB-SubCell"/>
</dbReference>
<dbReference type="OrthoDB" id="10044099at2759"/>
<dbReference type="FunFam" id="3.40.50.720:FF:000319">
    <property type="entry name" value="Glyceraldehyde-3-phosphate dehydrogenase"/>
    <property type="match status" value="1"/>
</dbReference>
<accession>A0A8J6AAX1</accession>
<dbReference type="Pfam" id="PF24578">
    <property type="entry name" value="CSPP1_C"/>
    <property type="match status" value="1"/>
</dbReference>
<evidence type="ECO:0000313" key="19">
    <source>
        <dbReference type="EMBL" id="KAG8513880.1"/>
    </source>
</evidence>
<keyword evidence="12" id="KW-0539">Nucleus</keyword>
<dbReference type="InterPro" id="IPR036291">
    <property type="entry name" value="NAD(P)-bd_dom_sf"/>
</dbReference>
<dbReference type="GO" id="GO:0005813">
    <property type="term" value="C:centrosome"/>
    <property type="evidence" value="ECO:0007669"/>
    <property type="project" value="InterPro"/>
</dbReference>
<keyword evidence="20" id="KW-1185">Reference proteome</keyword>
<evidence type="ECO:0000256" key="4">
    <source>
        <dbReference type="ARBA" id="ARBA00004869"/>
    </source>
</evidence>
<comment type="catalytic activity">
    <reaction evidence="14">
        <text>D-glyceraldehyde 3-phosphate + phosphate + NAD(+) = (2R)-3-phospho-glyceroyl phosphate + NADH + H(+)</text>
        <dbReference type="Rhea" id="RHEA:10300"/>
        <dbReference type="ChEBI" id="CHEBI:15378"/>
        <dbReference type="ChEBI" id="CHEBI:43474"/>
        <dbReference type="ChEBI" id="CHEBI:57540"/>
        <dbReference type="ChEBI" id="CHEBI:57604"/>
        <dbReference type="ChEBI" id="CHEBI:57945"/>
        <dbReference type="ChEBI" id="CHEBI:59776"/>
        <dbReference type="EC" id="1.2.1.12"/>
    </reaction>
</comment>
<reference evidence="19" key="1">
    <citation type="journal article" date="2021" name="Evol. Appl.">
        <title>The genome of the Pyrenean desman and the effects of bottlenecks and inbreeding on the genomic landscape of an endangered species.</title>
        <authorList>
            <person name="Escoda L."/>
            <person name="Castresana J."/>
        </authorList>
    </citation>
    <scope>NUCLEOTIDE SEQUENCE</scope>
    <source>
        <strain evidence="19">IBE-C5619</strain>
    </source>
</reference>
<keyword evidence="6" id="KW-0963">Cytoplasm</keyword>
<evidence type="ECO:0000256" key="3">
    <source>
        <dbReference type="ARBA" id="ARBA00004514"/>
    </source>
</evidence>
<dbReference type="InterPro" id="IPR020828">
    <property type="entry name" value="GlycerAld_3-P_DH_NAD(P)-bd"/>
</dbReference>
<dbReference type="GO" id="GO:0005874">
    <property type="term" value="C:microtubule"/>
    <property type="evidence" value="ECO:0007669"/>
    <property type="project" value="InterPro"/>
</dbReference>
<dbReference type="GO" id="GO:0016740">
    <property type="term" value="F:transferase activity"/>
    <property type="evidence" value="ECO:0007669"/>
    <property type="project" value="UniProtKB-KW"/>
</dbReference>
<sequence length="1477" mass="168960">GCRQEFLAWWGLAAAGLGAVSSYGVVVGVSRLHAGGVTRGSGLEPRSAGLGAVPGFLGLRSLRVGVSLRLGRPGDEALVTRFGLPTCNSCGRLGTCIMADNLDEFIEERKAKLAIDKAELERDPPYMEIKGKASEKLSENSKILISMAKENIPPNNQQTRGSLGLDYGLSLPLGEDYERKKHKLKEELRQDYRRYLTQKNFLSTNDIDPSTLGVSLPIGERLSAKERLKLERNKEYNQFLRGKEESNEKLRQVEKNTENKYQRNKKPISQVKPDLFSDEHTSFENLEGPRKTVLTPSEAYEELLNQRRLEEERYRQLDDEIELRNRRIIKKTNEEVGFSNKKHQRCASKVDVPERRLHRFNEDRVFDRQYYRPDQDPEVSEEMDERFRYESDFDRRLLRVYTNDRMCGNRRGTVPFMEHGDDTTEQSNIRVSSAGNKSAQDHEPSKCINRELCSPFAGMLFGGEDRELIQRRKEKYRLELLEQMAEQQKNKRREKDLELRVAASGAQDPEKSPNRLKQFSVAPRHFEETIPPERPRVAFQTPLPPLSAPSVPPIPSVHSIPSQNEDLHSGLSSTLGEMVPPRIAPLLPPPLLPPLSTNYRTPYDDAYYFYGARNTLDPNLAYYGSGMMGVQPAAYVSAPVTHQPAHPIVNIVGQNELKNTNDQAINSGLVFEDKPKPSKQTLQSYQEALQQQIREREERRKKEREEKEVYEAKLEAEMRSYNPWGKGGGGAPLRDAKGNLITDLNRMHRQNIDAYHNPDARTYEDKRAVVSLDQNLATSNAENLEDSTSHIQTQCSPFARGNIFGEPPTELQIKQQELYKNFLRFQIEEKKQREEAERERLRIAEEKEEKRLAEQRARIQQEYEEEQERKREKEEEQRLKNEELIRLAEERRKEAEKKKKEEEERHKLQLQHYYERENKIGEETKHVRQPSPVVPALQNKIASKFQRPPSVDSIISSFIQVYSFIQGTVSSRTCQEKSAPCRRKRERNPMDVFDMARHRLQAPVRRQSPKGLDPTTFQNIHDFNELKDRDSETRIDLKCMYPDPPRDHHTLEIQQQALLREQQKRLNRIKMQDGAEVDVDAVPSAKVRSHRMPRDDTNDFLKNSLLESDSAFIVDIIAISVPFIDCNCMVCMFQYDSTQGKFSGTVKTENGKLEQGLANINCDDAGVEYVVESTGIFTTSKKAGANLKGGTKGHIVSAPFNDTPMFAMGVNHEKYDISLKIFSNASCTPAPWPRGTYDYGLCHHYHPEDIAWSLWEVDMMAEGLPRTSSLLWCHQKHKDGEAGLVEFPQRNLGYTVDQVLCCDFSDTYSFIFNTGASMPSQTTFASAYGETYPTIEDDALPRPQLPSARERRRNKLKGVDFDNSHPTVLPDTLSLKSVSSINIDQLRMRNEERIRRLNDLQNKPINTDDESSLIDPDDIIKQVGDDGSNSVATEPWLRPGTSETLKQFMAEQLNQEQPHVPGKPGTFSWQGLSTAHG</sequence>
<evidence type="ECO:0000256" key="13">
    <source>
        <dbReference type="ARBA" id="ARBA00031890"/>
    </source>
</evidence>
<feature type="non-terminal residue" evidence="19">
    <location>
        <position position="1"/>
    </location>
</feature>
<organism evidence="19 20">
    <name type="scientific">Galemys pyrenaicus</name>
    <name type="common">Iberian desman</name>
    <name type="synonym">Pyrenean desman</name>
    <dbReference type="NCBI Taxonomy" id="202257"/>
    <lineage>
        <taxon>Eukaryota</taxon>
        <taxon>Metazoa</taxon>
        <taxon>Chordata</taxon>
        <taxon>Craniata</taxon>
        <taxon>Vertebrata</taxon>
        <taxon>Euteleostomi</taxon>
        <taxon>Mammalia</taxon>
        <taxon>Eutheria</taxon>
        <taxon>Laurasiatheria</taxon>
        <taxon>Eulipotyphla</taxon>
        <taxon>Talpidae</taxon>
        <taxon>Galemys</taxon>
    </lineage>
</organism>
<dbReference type="GO" id="GO:0005829">
    <property type="term" value="C:cytosol"/>
    <property type="evidence" value="ECO:0007669"/>
    <property type="project" value="UniProtKB-SubCell"/>
</dbReference>
<feature type="region of interest" description="Disordered" evidence="17">
    <location>
        <begin position="412"/>
        <end position="444"/>
    </location>
</feature>
<evidence type="ECO:0000256" key="6">
    <source>
        <dbReference type="ARBA" id="ARBA00022490"/>
    </source>
</evidence>
<feature type="coiled-coil region" evidence="16">
    <location>
        <begin position="682"/>
        <end position="720"/>
    </location>
</feature>
<evidence type="ECO:0000256" key="8">
    <source>
        <dbReference type="ARBA" id="ARBA00022703"/>
    </source>
</evidence>
<dbReference type="GO" id="GO:0000922">
    <property type="term" value="C:spindle pole"/>
    <property type="evidence" value="ECO:0007669"/>
    <property type="project" value="InterPro"/>
</dbReference>
<comment type="pathway">
    <text evidence="4">Carbohydrate degradation; glycolysis; pyruvate from D-glyceraldehyde 3-phosphate: step 1/5.</text>
</comment>
<dbReference type="Proteomes" id="UP000700334">
    <property type="component" value="Unassembled WGS sequence"/>
</dbReference>
<dbReference type="GO" id="GO:0032467">
    <property type="term" value="P:positive regulation of cytokinesis"/>
    <property type="evidence" value="ECO:0007669"/>
    <property type="project" value="InterPro"/>
</dbReference>
<evidence type="ECO:0000256" key="5">
    <source>
        <dbReference type="ARBA" id="ARBA00013119"/>
    </source>
</evidence>
<keyword evidence="11" id="KW-0206">Cytoskeleton</keyword>
<keyword evidence="7" id="KW-0808">Transferase</keyword>
<dbReference type="GO" id="GO:0006915">
    <property type="term" value="P:apoptotic process"/>
    <property type="evidence" value="ECO:0007669"/>
    <property type="project" value="UniProtKB-KW"/>
</dbReference>
<feature type="compositionally biased region" description="Polar residues" evidence="17">
    <location>
        <begin position="425"/>
        <end position="438"/>
    </location>
</feature>
<dbReference type="GO" id="GO:0004365">
    <property type="term" value="F:glyceraldehyde-3-phosphate dehydrogenase (NAD+) (phosphorylating) activity"/>
    <property type="evidence" value="ECO:0007669"/>
    <property type="project" value="UniProtKB-EC"/>
</dbReference>
<feature type="coiled-coil region" evidence="16">
    <location>
        <begin position="236"/>
        <end position="263"/>
    </location>
</feature>
<feature type="domain" description="Glyceraldehyde 3-phosphate dehydrogenase NAD(P) binding" evidence="18">
    <location>
        <begin position="1101"/>
        <end position="1227"/>
    </location>
</feature>
<name>A0A8J6AAX1_GALPY</name>
<comment type="catalytic activity">
    <reaction evidence="15">
        <text>S-nitroso-L-cysteinyl-[GAPDH] + L-cysteinyl-[protein] = L-cysteinyl-[GAPDH] + S-nitroso-L-cysteinyl-[protein]</text>
        <dbReference type="Rhea" id="RHEA:66684"/>
        <dbReference type="Rhea" id="RHEA-COMP:10131"/>
        <dbReference type="Rhea" id="RHEA-COMP:17089"/>
        <dbReference type="Rhea" id="RHEA-COMP:17090"/>
        <dbReference type="Rhea" id="RHEA-COMP:17091"/>
        <dbReference type="ChEBI" id="CHEBI:29950"/>
        <dbReference type="ChEBI" id="CHEBI:149494"/>
    </reaction>
    <physiologicalReaction direction="left-to-right" evidence="15">
        <dbReference type="Rhea" id="RHEA:66685"/>
    </physiologicalReaction>
</comment>
<evidence type="ECO:0000256" key="16">
    <source>
        <dbReference type="SAM" id="Coils"/>
    </source>
</evidence>
<dbReference type="PANTHER" id="PTHR21616">
    <property type="entry name" value="CENTROSOME SPINDLE POLE ASSOCIATED PROTEIN"/>
    <property type="match status" value="1"/>
</dbReference>
<feature type="compositionally biased region" description="Polar residues" evidence="17">
    <location>
        <begin position="1467"/>
        <end position="1477"/>
    </location>
</feature>
<evidence type="ECO:0000256" key="12">
    <source>
        <dbReference type="ARBA" id="ARBA00023242"/>
    </source>
</evidence>
<dbReference type="SUPFAM" id="SSF51735">
    <property type="entry name" value="NAD(P)-binding Rossmann-fold domains"/>
    <property type="match status" value="1"/>
</dbReference>
<dbReference type="EMBL" id="JAGFMF010011756">
    <property type="protein sequence ID" value="KAG8513880.1"/>
    <property type="molecule type" value="Genomic_DNA"/>
</dbReference>
<dbReference type="InterPro" id="IPR026708">
    <property type="entry name" value="CSPP1"/>
</dbReference>